<dbReference type="AlphaFoldDB" id="A0A194XMK8"/>
<dbReference type="OrthoDB" id="5426471at2759"/>
<evidence type="ECO:0000256" key="2">
    <source>
        <dbReference type="ARBA" id="ARBA00022490"/>
    </source>
</evidence>
<feature type="region of interest" description="Disordered" evidence="3">
    <location>
        <begin position="1"/>
        <end position="350"/>
    </location>
</feature>
<evidence type="ECO:0000259" key="4">
    <source>
        <dbReference type="SMART" id="SM01233"/>
    </source>
</evidence>
<reference evidence="5 6" key="1">
    <citation type="submission" date="2015-10" db="EMBL/GenBank/DDBJ databases">
        <title>Full genome of DAOMC 229536 Phialocephala scopiformis, a fungal endophyte of spruce producing the potent anti-insectan compound rugulosin.</title>
        <authorList>
            <consortium name="DOE Joint Genome Institute"/>
            <person name="Walker A.K."/>
            <person name="Frasz S.L."/>
            <person name="Seifert K.A."/>
            <person name="Miller J.D."/>
            <person name="Mondo S.J."/>
            <person name="Labutti K."/>
            <person name="Lipzen A."/>
            <person name="Dockter R."/>
            <person name="Kennedy M."/>
            <person name="Grigoriev I.V."/>
            <person name="Spatafora J.W."/>
        </authorList>
    </citation>
    <scope>NUCLEOTIDE SEQUENCE [LARGE SCALE GENOMIC DNA]</scope>
    <source>
        <strain evidence="5 6">CBS 120377</strain>
    </source>
</reference>
<dbReference type="GO" id="GO:0003723">
    <property type="term" value="F:RNA binding"/>
    <property type="evidence" value="ECO:0007669"/>
    <property type="project" value="InterPro"/>
</dbReference>
<dbReference type="Proteomes" id="UP000070700">
    <property type="component" value="Unassembled WGS sequence"/>
</dbReference>
<evidence type="ECO:0000256" key="1">
    <source>
        <dbReference type="ARBA" id="ARBA00004496"/>
    </source>
</evidence>
<feature type="compositionally biased region" description="Basic and acidic residues" evidence="3">
    <location>
        <begin position="24"/>
        <end position="36"/>
    </location>
</feature>
<dbReference type="InterPro" id="IPR006861">
    <property type="entry name" value="HABP4_PAIRBP1-bd"/>
</dbReference>
<feature type="compositionally biased region" description="Basic and acidic residues" evidence="3">
    <location>
        <begin position="120"/>
        <end position="135"/>
    </location>
</feature>
<dbReference type="GO" id="GO:0005634">
    <property type="term" value="C:nucleus"/>
    <property type="evidence" value="ECO:0007669"/>
    <property type="project" value="TreeGrafter"/>
</dbReference>
<feature type="compositionally biased region" description="Basic and acidic residues" evidence="3">
    <location>
        <begin position="214"/>
        <end position="228"/>
    </location>
</feature>
<evidence type="ECO:0000313" key="6">
    <source>
        <dbReference type="Proteomes" id="UP000070700"/>
    </source>
</evidence>
<dbReference type="RefSeq" id="XP_018075362.1">
    <property type="nucleotide sequence ID" value="XM_018214341.1"/>
</dbReference>
<dbReference type="Gene3D" id="6.10.140.1040">
    <property type="match status" value="1"/>
</dbReference>
<feature type="compositionally biased region" description="Basic and acidic residues" evidence="3">
    <location>
        <begin position="283"/>
        <end position="309"/>
    </location>
</feature>
<gene>
    <name evidence="5" type="ORF">LY89DRAFT_681639</name>
</gene>
<dbReference type="InterPro" id="IPR039764">
    <property type="entry name" value="HABP4/SERBP1-like"/>
</dbReference>
<feature type="compositionally biased region" description="Basic and acidic residues" evidence="3">
    <location>
        <begin position="250"/>
        <end position="276"/>
    </location>
</feature>
<sequence>MSAVASKNLYELLGNDHDEDSDKEPEPPVKVVDKPVARTNKRNAPAEAPASKSATPPQARGGRRGGFAGNEGAFRDRNAGSANNRSKPIEDGVQQDRPPRAQGTYDGRGRGGRSRGGGNYDRHSRGVGGESEKQAAHGWGATEGGAELADEQAGEAIANAEQKEALTGDGEAAPATESAEPAAEPEPEDNSISYADYLAQQAEKKLALGAGVPEPRKPNEGSKQDKKWANAKAIAKEEEEDFVAGSGGKAKRERERKQKQVLEIDQRFVEAPERGGRGGFRGGRGEGRGRGGRGEFRGGRGDGRPRGGRGEGGPPRGDGRAPRGSGGSAPRGGAANLKIEDTSAFPSLGS</sequence>
<accession>A0A194XMK8</accession>
<dbReference type="PANTHER" id="PTHR12299:SF17">
    <property type="entry name" value="AT19571P-RELATED"/>
    <property type="match status" value="1"/>
</dbReference>
<evidence type="ECO:0000256" key="3">
    <source>
        <dbReference type="SAM" id="MobiDB-lite"/>
    </source>
</evidence>
<evidence type="ECO:0000313" key="5">
    <source>
        <dbReference type="EMBL" id="KUJ21007.1"/>
    </source>
</evidence>
<organism evidence="5 6">
    <name type="scientific">Mollisia scopiformis</name>
    <name type="common">Conifer needle endophyte fungus</name>
    <name type="synonym">Phialocephala scopiformis</name>
    <dbReference type="NCBI Taxonomy" id="149040"/>
    <lineage>
        <taxon>Eukaryota</taxon>
        <taxon>Fungi</taxon>
        <taxon>Dikarya</taxon>
        <taxon>Ascomycota</taxon>
        <taxon>Pezizomycotina</taxon>
        <taxon>Leotiomycetes</taxon>
        <taxon>Helotiales</taxon>
        <taxon>Mollisiaceae</taxon>
        <taxon>Mollisia</taxon>
    </lineage>
</organism>
<dbReference type="SMART" id="SM01233">
    <property type="entry name" value="HABP4_PAI-RBP1"/>
    <property type="match status" value="1"/>
</dbReference>
<dbReference type="EMBL" id="KQ947408">
    <property type="protein sequence ID" value="KUJ21007.1"/>
    <property type="molecule type" value="Genomic_DNA"/>
</dbReference>
<protein>
    <recommendedName>
        <fullName evidence="4">Hyaluronan/mRNA-binding protein domain-containing protein</fullName>
    </recommendedName>
</protein>
<dbReference type="FunCoup" id="A0A194XMK8">
    <property type="interactions" value="298"/>
</dbReference>
<dbReference type="InterPro" id="IPR019084">
    <property type="entry name" value="STM1-like_N"/>
</dbReference>
<dbReference type="KEGG" id="psco:LY89DRAFT_681639"/>
<keyword evidence="2" id="KW-0963">Cytoplasm</keyword>
<dbReference type="GeneID" id="28824067"/>
<dbReference type="GO" id="GO:0005737">
    <property type="term" value="C:cytoplasm"/>
    <property type="evidence" value="ECO:0007669"/>
    <property type="project" value="UniProtKB-SubCell"/>
</dbReference>
<feature type="domain" description="Hyaluronan/mRNA-binding protein" evidence="4">
    <location>
        <begin position="116"/>
        <end position="221"/>
    </location>
</feature>
<dbReference type="Pfam" id="PF09598">
    <property type="entry name" value="Stm1_N"/>
    <property type="match status" value="1"/>
</dbReference>
<name>A0A194XMK8_MOLSC</name>
<keyword evidence="6" id="KW-1185">Reference proteome</keyword>
<dbReference type="InParanoid" id="A0A194XMK8"/>
<dbReference type="STRING" id="149040.A0A194XMK8"/>
<comment type="subcellular location">
    <subcellularLocation>
        <location evidence="1">Cytoplasm</location>
    </subcellularLocation>
</comment>
<feature type="compositionally biased region" description="Low complexity" evidence="3">
    <location>
        <begin position="171"/>
        <end position="182"/>
    </location>
</feature>
<dbReference type="PANTHER" id="PTHR12299">
    <property type="entry name" value="HYALURONIC ACID-BINDING PROTEIN 4"/>
    <property type="match status" value="1"/>
</dbReference>
<dbReference type="Pfam" id="PF04774">
    <property type="entry name" value="HABP4_PAI-RBP1"/>
    <property type="match status" value="1"/>
</dbReference>
<proteinExistence type="predicted"/>